<dbReference type="PANTHER" id="PTHR24056:SF495">
    <property type="entry name" value="CYCLIN-DEPENDENT KINASE 8-RELATED"/>
    <property type="match status" value="1"/>
</dbReference>
<comment type="similarity">
    <text evidence="2">Belongs to the protein kinase superfamily. CMGC Ser/Thr protein kinase family. CDC2/CDKX subfamily.</text>
</comment>
<keyword evidence="9" id="KW-0539">Nucleus</keyword>
<dbReference type="Proteomes" id="UP000410492">
    <property type="component" value="Unassembled WGS sequence"/>
</dbReference>
<evidence type="ECO:0000259" key="14">
    <source>
        <dbReference type="PROSITE" id="PS50011"/>
    </source>
</evidence>
<evidence type="ECO:0000256" key="13">
    <source>
        <dbReference type="SAM" id="Phobius"/>
    </source>
</evidence>
<evidence type="ECO:0000256" key="9">
    <source>
        <dbReference type="ARBA" id="ARBA00023242"/>
    </source>
</evidence>
<dbReference type="PANTHER" id="PTHR24056">
    <property type="entry name" value="CELL DIVISION PROTEIN KINASE"/>
    <property type="match status" value="1"/>
</dbReference>
<name>A0A653DU59_CALMS</name>
<comment type="subcellular location">
    <subcellularLocation>
        <location evidence="1">Nucleus</location>
    </subcellularLocation>
</comment>
<feature type="binding site" evidence="12">
    <location>
        <position position="455"/>
    </location>
    <ligand>
        <name>ATP</name>
        <dbReference type="ChEBI" id="CHEBI:30616"/>
    </ligand>
</feature>
<accession>A0A653DU59</accession>
<comment type="catalytic activity">
    <reaction evidence="10">
        <text>L-threonyl-[protein] + ATP = O-phospho-L-threonyl-[protein] + ADP + H(+)</text>
        <dbReference type="Rhea" id="RHEA:46608"/>
        <dbReference type="Rhea" id="RHEA-COMP:11060"/>
        <dbReference type="Rhea" id="RHEA-COMP:11605"/>
        <dbReference type="ChEBI" id="CHEBI:15378"/>
        <dbReference type="ChEBI" id="CHEBI:30013"/>
        <dbReference type="ChEBI" id="CHEBI:30616"/>
        <dbReference type="ChEBI" id="CHEBI:61977"/>
        <dbReference type="ChEBI" id="CHEBI:456216"/>
        <dbReference type="EC" id="2.7.11.22"/>
    </reaction>
</comment>
<evidence type="ECO:0000256" key="6">
    <source>
        <dbReference type="ARBA" id="ARBA00022741"/>
    </source>
</evidence>
<keyword evidence="5" id="KW-0808">Transferase</keyword>
<evidence type="ECO:0000313" key="16">
    <source>
        <dbReference type="Proteomes" id="UP000410492"/>
    </source>
</evidence>
<organism evidence="15 16">
    <name type="scientific">Callosobruchus maculatus</name>
    <name type="common">Southern cowpea weevil</name>
    <name type="synonym">Pulse bruchid</name>
    <dbReference type="NCBI Taxonomy" id="64391"/>
    <lineage>
        <taxon>Eukaryota</taxon>
        <taxon>Metazoa</taxon>
        <taxon>Ecdysozoa</taxon>
        <taxon>Arthropoda</taxon>
        <taxon>Hexapoda</taxon>
        <taxon>Insecta</taxon>
        <taxon>Pterygota</taxon>
        <taxon>Neoptera</taxon>
        <taxon>Endopterygota</taxon>
        <taxon>Coleoptera</taxon>
        <taxon>Polyphaga</taxon>
        <taxon>Cucujiformia</taxon>
        <taxon>Chrysomeloidea</taxon>
        <taxon>Chrysomelidae</taxon>
        <taxon>Bruchinae</taxon>
        <taxon>Bruchini</taxon>
        <taxon>Callosobruchus</taxon>
    </lineage>
</organism>
<evidence type="ECO:0000256" key="7">
    <source>
        <dbReference type="ARBA" id="ARBA00022777"/>
    </source>
</evidence>
<dbReference type="Pfam" id="PF00069">
    <property type="entry name" value="Pkinase"/>
    <property type="match status" value="1"/>
</dbReference>
<evidence type="ECO:0000256" key="4">
    <source>
        <dbReference type="ARBA" id="ARBA00022527"/>
    </source>
</evidence>
<evidence type="ECO:0000313" key="15">
    <source>
        <dbReference type="EMBL" id="VEN63065.1"/>
    </source>
</evidence>
<evidence type="ECO:0000256" key="12">
    <source>
        <dbReference type="PROSITE-ProRule" id="PRU10141"/>
    </source>
</evidence>
<dbReference type="FunFam" id="3.30.200.20:FF:000122">
    <property type="entry name" value="cyclin-dependent kinase 8 isoform X1"/>
    <property type="match status" value="1"/>
</dbReference>
<gene>
    <name evidence="15" type="ORF">CALMAC_LOCUS20006</name>
</gene>
<keyword evidence="6 12" id="KW-0547">Nucleotide-binding</keyword>
<dbReference type="EC" id="2.7.11.22" evidence="3"/>
<proteinExistence type="inferred from homology"/>
<dbReference type="InterPro" id="IPR011009">
    <property type="entry name" value="Kinase-like_dom_sf"/>
</dbReference>
<sequence length="544" mass="63018">MEVNRLLGDELTYELQVRDLPIGNTVAEKRMLLRDVLRMEKMKVKSFPVKSVAPAEVELEICTRKLCELRADVVSFDSDNRENDFRRIYSRLLHVSERLARIQPNADLEERKSLLYNESVQLLRELNIVFEQAKVNEESMTRPPPEQLQSREMSLLDAPNLLLPEVVHRNSQHGKEVSFDLVDVPPPNEGLEEQLASCSLAEVDGKRVAEAIYRKSAPLPDAFSRCDTRRADAYRDRYSQPPASLWRGNLPHLYPRYDDINTIPCGYNPVGFAPLMSSEQYPRYSQPNDVRRAYPGEAFVGDSRFSEGTRFVDVGRWKVHFNGRSGLNDFLERVEELRISRGVSKEQLLRSAPELFTQDALLWYRTHNFTSWDDLARQLKADFQPYDYEHLLVLIYSMSTAYMMDYEFKMKTQNERVKVEDLFDYEGCKVGRGTYGHVYKGRRKDGSDSKDYALKQIEGTGLSMSACREIALLRELKHPNVINLIRVFLSHNDQHDLWHIIKFHRAAKANKKPVLVPKGMVKSLLYQILDGIIIYILIGFYIEI</sequence>
<dbReference type="GO" id="GO:0005634">
    <property type="term" value="C:nucleus"/>
    <property type="evidence" value="ECO:0007669"/>
    <property type="project" value="UniProtKB-SubCell"/>
</dbReference>
<dbReference type="PROSITE" id="PS00107">
    <property type="entry name" value="PROTEIN_KINASE_ATP"/>
    <property type="match status" value="1"/>
</dbReference>
<reference evidence="15 16" key="1">
    <citation type="submission" date="2019-01" db="EMBL/GenBank/DDBJ databases">
        <authorList>
            <person name="Sayadi A."/>
        </authorList>
    </citation>
    <scope>NUCLEOTIDE SEQUENCE [LARGE SCALE GENOMIC DNA]</scope>
</reference>
<protein>
    <recommendedName>
        <fullName evidence="3">cyclin-dependent kinase</fullName>
        <ecNumber evidence="3">2.7.11.22</ecNumber>
    </recommendedName>
</protein>
<keyword evidence="16" id="KW-1185">Reference proteome</keyword>
<evidence type="ECO:0000256" key="11">
    <source>
        <dbReference type="ARBA" id="ARBA00048367"/>
    </source>
</evidence>
<keyword evidence="13" id="KW-0812">Transmembrane</keyword>
<dbReference type="AlphaFoldDB" id="A0A653DU59"/>
<evidence type="ECO:0000256" key="3">
    <source>
        <dbReference type="ARBA" id="ARBA00012425"/>
    </source>
</evidence>
<feature type="domain" description="Protein kinase" evidence="14">
    <location>
        <begin position="424"/>
        <end position="544"/>
    </location>
</feature>
<evidence type="ECO:0000256" key="1">
    <source>
        <dbReference type="ARBA" id="ARBA00004123"/>
    </source>
</evidence>
<dbReference type="GO" id="GO:0005524">
    <property type="term" value="F:ATP binding"/>
    <property type="evidence" value="ECO:0007669"/>
    <property type="project" value="UniProtKB-UniRule"/>
</dbReference>
<dbReference type="SUPFAM" id="SSF56112">
    <property type="entry name" value="Protein kinase-like (PK-like)"/>
    <property type="match status" value="1"/>
</dbReference>
<dbReference type="PROSITE" id="PS50011">
    <property type="entry name" value="PROTEIN_KINASE_DOM"/>
    <property type="match status" value="1"/>
</dbReference>
<feature type="transmembrane region" description="Helical" evidence="13">
    <location>
        <begin position="524"/>
        <end position="542"/>
    </location>
</feature>
<dbReference type="InterPro" id="IPR017441">
    <property type="entry name" value="Protein_kinase_ATP_BS"/>
</dbReference>
<dbReference type="Gene3D" id="3.30.200.20">
    <property type="entry name" value="Phosphorylase Kinase, domain 1"/>
    <property type="match status" value="1"/>
</dbReference>
<keyword evidence="4" id="KW-0723">Serine/threonine-protein kinase</keyword>
<dbReference type="GO" id="GO:0004693">
    <property type="term" value="F:cyclin-dependent protein serine/threonine kinase activity"/>
    <property type="evidence" value="ECO:0007669"/>
    <property type="project" value="UniProtKB-EC"/>
</dbReference>
<dbReference type="OrthoDB" id="6782628at2759"/>
<evidence type="ECO:0000256" key="8">
    <source>
        <dbReference type="ARBA" id="ARBA00022840"/>
    </source>
</evidence>
<dbReference type="EMBL" id="CAACVG010014370">
    <property type="protein sequence ID" value="VEN63065.1"/>
    <property type="molecule type" value="Genomic_DNA"/>
</dbReference>
<keyword evidence="13" id="KW-0472">Membrane</keyword>
<evidence type="ECO:0000256" key="10">
    <source>
        <dbReference type="ARBA" id="ARBA00047811"/>
    </source>
</evidence>
<keyword evidence="8 12" id="KW-0067">ATP-binding</keyword>
<keyword evidence="13" id="KW-1133">Transmembrane helix</keyword>
<dbReference type="InterPro" id="IPR000719">
    <property type="entry name" value="Prot_kinase_dom"/>
</dbReference>
<comment type="catalytic activity">
    <reaction evidence="11">
        <text>L-seryl-[protein] + ATP = O-phospho-L-seryl-[protein] + ADP + H(+)</text>
        <dbReference type="Rhea" id="RHEA:17989"/>
        <dbReference type="Rhea" id="RHEA-COMP:9863"/>
        <dbReference type="Rhea" id="RHEA-COMP:11604"/>
        <dbReference type="ChEBI" id="CHEBI:15378"/>
        <dbReference type="ChEBI" id="CHEBI:29999"/>
        <dbReference type="ChEBI" id="CHEBI:30616"/>
        <dbReference type="ChEBI" id="CHEBI:83421"/>
        <dbReference type="ChEBI" id="CHEBI:456216"/>
        <dbReference type="EC" id="2.7.11.22"/>
    </reaction>
</comment>
<keyword evidence="7" id="KW-0418">Kinase</keyword>
<dbReference type="InterPro" id="IPR050108">
    <property type="entry name" value="CDK"/>
</dbReference>
<evidence type="ECO:0000256" key="5">
    <source>
        <dbReference type="ARBA" id="ARBA00022679"/>
    </source>
</evidence>
<evidence type="ECO:0000256" key="2">
    <source>
        <dbReference type="ARBA" id="ARBA00006485"/>
    </source>
</evidence>